<dbReference type="EMBL" id="JAUSRA010000001">
    <property type="protein sequence ID" value="MDP9793565.1"/>
    <property type="molecule type" value="Genomic_DNA"/>
</dbReference>
<accession>A0ABT9MQ63</accession>
<reference evidence="2 3" key="1">
    <citation type="submission" date="2023-07" db="EMBL/GenBank/DDBJ databases">
        <title>Sequencing the genomes of 1000 actinobacteria strains.</title>
        <authorList>
            <person name="Klenk H.-P."/>
        </authorList>
    </citation>
    <scope>NUCLEOTIDE SEQUENCE [LARGE SCALE GENOMIC DNA]</scope>
    <source>
        <strain evidence="2 3">DSM 44710</strain>
    </source>
</reference>
<keyword evidence="3" id="KW-1185">Reference proteome</keyword>
<organism evidence="2 3">
    <name type="scientific">Catenuloplanes nepalensis</name>
    <dbReference type="NCBI Taxonomy" id="587533"/>
    <lineage>
        <taxon>Bacteria</taxon>
        <taxon>Bacillati</taxon>
        <taxon>Actinomycetota</taxon>
        <taxon>Actinomycetes</taxon>
        <taxon>Micromonosporales</taxon>
        <taxon>Micromonosporaceae</taxon>
        <taxon>Catenuloplanes</taxon>
    </lineage>
</organism>
<dbReference type="Proteomes" id="UP001240984">
    <property type="component" value="Unassembled WGS sequence"/>
</dbReference>
<sequence>MENDPAAQLAAISEARSTLADRLVTPWWYHPVLGLAAAGFVVGYGFGNTVVRLASALAFILVCLGLAHVYKRRAGVWVSGLDAGRAGRWAKATGALVGITAITAWAIGSYTGLDWLIWCIAAFAFVAAVVVGRRFDAALRAQLRAGA</sequence>
<name>A0ABT9MQ63_9ACTN</name>
<feature type="transmembrane region" description="Helical" evidence="1">
    <location>
        <begin position="53"/>
        <end position="70"/>
    </location>
</feature>
<evidence type="ECO:0000256" key="1">
    <source>
        <dbReference type="SAM" id="Phobius"/>
    </source>
</evidence>
<evidence type="ECO:0000313" key="3">
    <source>
        <dbReference type="Proteomes" id="UP001240984"/>
    </source>
</evidence>
<evidence type="ECO:0000313" key="2">
    <source>
        <dbReference type="EMBL" id="MDP9793565.1"/>
    </source>
</evidence>
<feature type="transmembrane region" description="Helical" evidence="1">
    <location>
        <begin position="27"/>
        <end position="47"/>
    </location>
</feature>
<feature type="transmembrane region" description="Helical" evidence="1">
    <location>
        <begin position="115"/>
        <end position="135"/>
    </location>
</feature>
<dbReference type="RefSeq" id="WP_306828625.1">
    <property type="nucleotide sequence ID" value="NZ_JAUSRA010000001.1"/>
</dbReference>
<protein>
    <submittedName>
        <fullName evidence="2">Uncharacterized protein</fullName>
    </submittedName>
</protein>
<keyword evidence="1" id="KW-0472">Membrane</keyword>
<keyword evidence="1" id="KW-1133">Transmembrane helix</keyword>
<proteinExistence type="predicted"/>
<keyword evidence="1" id="KW-0812">Transmembrane</keyword>
<comment type="caution">
    <text evidence="2">The sequence shown here is derived from an EMBL/GenBank/DDBJ whole genome shotgun (WGS) entry which is preliminary data.</text>
</comment>
<gene>
    <name evidence="2" type="ORF">J2S43_002077</name>
</gene>